<dbReference type="SUPFAM" id="SSF52075">
    <property type="entry name" value="Outer arm dynein light chain 1"/>
    <property type="match status" value="1"/>
</dbReference>
<dbReference type="PANTHER" id="PTHR46652">
    <property type="entry name" value="LEUCINE-RICH REPEAT AND IQ DOMAIN-CONTAINING PROTEIN 1-RELATED"/>
    <property type="match status" value="1"/>
</dbReference>
<evidence type="ECO:0000256" key="2">
    <source>
        <dbReference type="ARBA" id="ARBA00022737"/>
    </source>
</evidence>
<comment type="caution">
    <text evidence="3">The sequence shown here is derived from an EMBL/GenBank/DDBJ whole genome shotgun (WGS) entry which is preliminary data.</text>
</comment>
<gene>
    <name evidence="3" type="ORF">HINF_LOCUS43141</name>
    <name evidence="4" type="ORF">HINF_LOCUS5328</name>
</gene>
<protein>
    <submittedName>
        <fullName evidence="3">Leucine-rich repeat domain-containing protein</fullName>
    </submittedName>
    <submittedName>
        <fullName evidence="4">Leucine-rich_repeat domain-containing protein</fullName>
    </submittedName>
</protein>
<name>A0AA86UKZ0_9EUKA</name>
<evidence type="ECO:0000313" key="5">
    <source>
        <dbReference type="Proteomes" id="UP001642409"/>
    </source>
</evidence>
<reference evidence="4 5" key="2">
    <citation type="submission" date="2024-07" db="EMBL/GenBank/DDBJ databases">
        <authorList>
            <person name="Akdeniz Z."/>
        </authorList>
    </citation>
    <scope>NUCLEOTIDE SEQUENCE [LARGE SCALE GENOMIC DNA]</scope>
</reference>
<keyword evidence="1" id="KW-0433">Leucine-rich repeat</keyword>
<dbReference type="EMBL" id="CATOUU010000865">
    <property type="protein sequence ID" value="CAI9955496.1"/>
    <property type="molecule type" value="Genomic_DNA"/>
</dbReference>
<dbReference type="Proteomes" id="UP001642409">
    <property type="component" value="Unassembled WGS sequence"/>
</dbReference>
<dbReference type="InterPro" id="IPR032675">
    <property type="entry name" value="LRR_dom_sf"/>
</dbReference>
<keyword evidence="2" id="KW-0677">Repeat</keyword>
<proteinExistence type="predicted"/>
<evidence type="ECO:0000313" key="3">
    <source>
        <dbReference type="EMBL" id="CAI9955496.1"/>
    </source>
</evidence>
<accession>A0AA86UKZ0</accession>
<dbReference type="EMBL" id="CAXDID020000010">
    <property type="protein sequence ID" value="CAL5979181.1"/>
    <property type="molecule type" value="Genomic_DNA"/>
</dbReference>
<evidence type="ECO:0000256" key="1">
    <source>
        <dbReference type="ARBA" id="ARBA00022614"/>
    </source>
</evidence>
<organism evidence="3">
    <name type="scientific">Hexamita inflata</name>
    <dbReference type="NCBI Taxonomy" id="28002"/>
    <lineage>
        <taxon>Eukaryota</taxon>
        <taxon>Metamonada</taxon>
        <taxon>Diplomonadida</taxon>
        <taxon>Hexamitidae</taxon>
        <taxon>Hexamitinae</taxon>
        <taxon>Hexamita</taxon>
    </lineage>
</organism>
<dbReference type="InterPro" id="IPR001611">
    <property type="entry name" value="Leu-rich_rpt"/>
</dbReference>
<dbReference type="PANTHER" id="PTHR46652:SF3">
    <property type="entry name" value="LEUCINE-RICH REPEAT-CONTAINING PROTEIN 9"/>
    <property type="match status" value="1"/>
</dbReference>
<dbReference type="PROSITE" id="PS51450">
    <property type="entry name" value="LRR"/>
    <property type="match status" value="3"/>
</dbReference>
<dbReference type="InterPro" id="IPR050836">
    <property type="entry name" value="SDS22/Internalin_LRR"/>
</dbReference>
<sequence length="266" mass="31189">MMMVSNDVLKITTDRSEVINRQNICQLLQTLKTQTENLTSQEFDKKLILHITQLQLCSTSVNNMQIFAQMRNLMYVKLIDNNIRDINIFRTLINITRLDLFRNNISSVSSLKWLKQLNQLNISYNKVLDVSPLSGLKNLVWLFINDNCIVDISPIEDLYNMDTLWAHNNCIQCFDLIRQHKCFNQYRLGNQRIPTNSQLAHYQKMKIINSSINTQENILTMNTCIKQKLINIKYNMCTNKLKIINSVNRMLETISSFINSQFTNQQ</sequence>
<dbReference type="Gene3D" id="3.80.10.10">
    <property type="entry name" value="Ribonuclease Inhibitor"/>
    <property type="match status" value="1"/>
</dbReference>
<reference evidence="3" key="1">
    <citation type="submission" date="2023-06" db="EMBL/GenBank/DDBJ databases">
        <authorList>
            <person name="Kurt Z."/>
        </authorList>
    </citation>
    <scope>NUCLEOTIDE SEQUENCE</scope>
</reference>
<evidence type="ECO:0000313" key="4">
    <source>
        <dbReference type="EMBL" id="CAL5979181.1"/>
    </source>
</evidence>
<dbReference type="AlphaFoldDB" id="A0AA86UKZ0"/>
<keyword evidence="5" id="KW-1185">Reference proteome</keyword>